<evidence type="ECO:0000256" key="1">
    <source>
        <dbReference type="SAM" id="SignalP"/>
    </source>
</evidence>
<keyword evidence="1" id="KW-0732">Signal</keyword>
<feature type="chain" id="PRO_5045202604" description="Secreted protein" evidence="1">
    <location>
        <begin position="21"/>
        <end position="115"/>
    </location>
</feature>
<proteinExistence type="predicted"/>
<comment type="caution">
    <text evidence="2">The sequence shown here is derived from an EMBL/GenBank/DDBJ whole genome shotgun (WGS) entry which is preliminary data.</text>
</comment>
<keyword evidence="3" id="KW-1185">Reference proteome</keyword>
<accession>A0ABR3A0A7</accession>
<gene>
    <name evidence="2" type="ORF">AAF712_005433</name>
</gene>
<evidence type="ECO:0000313" key="3">
    <source>
        <dbReference type="Proteomes" id="UP001437256"/>
    </source>
</evidence>
<protein>
    <recommendedName>
        <fullName evidence="4">Secreted protein</fullName>
    </recommendedName>
</protein>
<sequence length="115" mass="12182">MHLHTTLLLAIAATTGGVSAICSPEWSYGIGTNVEQTRWSVYDLQCNMVETADGNPCDQGDGRFTCSKAPLMQFTGYKNTASGNHYNCTAKPHAGNCGGEVISICCKNSTITGTN</sequence>
<evidence type="ECO:0000313" key="2">
    <source>
        <dbReference type="EMBL" id="KAL0067446.1"/>
    </source>
</evidence>
<organism evidence="2 3">
    <name type="scientific">Marasmius tenuissimus</name>
    <dbReference type="NCBI Taxonomy" id="585030"/>
    <lineage>
        <taxon>Eukaryota</taxon>
        <taxon>Fungi</taxon>
        <taxon>Dikarya</taxon>
        <taxon>Basidiomycota</taxon>
        <taxon>Agaricomycotina</taxon>
        <taxon>Agaricomycetes</taxon>
        <taxon>Agaricomycetidae</taxon>
        <taxon>Agaricales</taxon>
        <taxon>Marasmiineae</taxon>
        <taxon>Marasmiaceae</taxon>
        <taxon>Marasmius</taxon>
    </lineage>
</organism>
<dbReference type="Proteomes" id="UP001437256">
    <property type="component" value="Unassembled WGS sequence"/>
</dbReference>
<name>A0ABR3A0A7_9AGAR</name>
<reference evidence="2 3" key="1">
    <citation type="submission" date="2024-05" db="EMBL/GenBank/DDBJ databases">
        <title>A draft genome resource for the thread blight pathogen Marasmius tenuissimus strain MS-2.</title>
        <authorList>
            <person name="Yulfo-Soto G.E."/>
            <person name="Baruah I.K."/>
            <person name="Amoako-Attah I."/>
            <person name="Bukari Y."/>
            <person name="Meinhardt L.W."/>
            <person name="Bailey B.A."/>
            <person name="Cohen S.P."/>
        </authorList>
    </citation>
    <scope>NUCLEOTIDE SEQUENCE [LARGE SCALE GENOMIC DNA]</scope>
    <source>
        <strain evidence="2 3">MS-2</strain>
    </source>
</reference>
<evidence type="ECO:0008006" key="4">
    <source>
        <dbReference type="Google" id="ProtNLM"/>
    </source>
</evidence>
<dbReference type="EMBL" id="JBBXMP010000025">
    <property type="protein sequence ID" value="KAL0067446.1"/>
    <property type="molecule type" value="Genomic_DNA"/>
</dbReference>
<feature type="signal peptide" evidence="1">
    <location>
        <begin position="1"/>
        <end position="20"/>
    </location>
</feature>